<keyword evidence="3" id="KW-0326">Glycosidase</keyword>
<dbReference type="InterPro" id="IPR026444">
    <property type="entry name" value="Secre_tail"/>
</dbReference>
<reference evidence="4" key="1">
    <citation type="journal article" date="2011" name="Science">
        <title>Metagenomic discovery of biomass-degrading genes and genomes from cow rumen.</title>
        <authorList>
            <person name="Hess M."/>
            <person name="Sczyrba A."/>
            <person name="Egan R."/>
            <person name="Kim T.W."/>
            <person name="Chokhawala H."/>
            <person name="Schroth G."/>
            <person name="Luo S."/>
            <person name="Clark D.S."/>
            <person name="Chen F."/>
            <person name="Zhang T."/>
            <person name="Mackie R.I."/>
            <person name="Pennacchio L.A."/>
            <person name="Tringe S.G."/>
            <person name="Visel A."/>
            <person name="Woyke T."/>
            <person name="Wang Z."/>
            <person name="Rubin E.M."/>
        </authorList>
    </citation>
    <scope>NUCLEOTIDE SEQUENCE</scope>
</reference>
<dbReference type="InterPro" id="IPR012341">
    <property type="entry name" value="6hp_glycosidase-like_sf"/>
</dbReference>
<dbReference type="NCBIfam" id="TIGR04183">
    <property type="entry name" value="Por_Secre_tail"/>
    <property type="match status" value="1"/>
</dbReference>
<proteinExistence type="inferred from homology"/>
<dbReference type="AlphaFoldDB" id="E9NSP0"/>
<organism evidence="4">
    <name type="scientific">uncultured organism</name>
    <dbReference type="NCBI Taxonomy" id="155900"/>
    <lineage>
        <taxon>unclassified sequences</taxon>
        <taxon>environmental samples</taxon>
    </lineage>
</organism>
<dbReference type="SUPFAM" id="SSF48208">
    <property type="entry name" value="Six-hairpin glycosidases"/>
    <property type="match status" value="1"/>
</dbReference>
<protein>
    <submittedName>
        <fullName evidence="4">Putative carbohydrate-active enzyme</fullName>
    </submittedName>
</protein>
<gene>
    <name evidence="4" type="ORF">SARM_0064</name>
</gene>
<dbReference type="InterPro" id="IPR008928">
    <property type="entry name" value="6-hairpin_glycosidase_sf"/>
</dbReference>
<evidence type="ECO:0000256" key="2">
    <source>
        <dbReference type="ARBA" id="ARBA00022801"/>
    </source>
</evidence>
<sequence>MLYHNGPEHNFFITFNPPKIRLFKSIFLIMVYSVNKILAFLFTAGLLLSSVAFAAPKFPFPQQVTYKFGNTATYVDPSVIQSHFDDWKSAWYKDMGDGTARVISPNDSAEMTVSEGVAYGMLIMVYMSSTQADHQSEFDKLYAFWNKYAKSGSESGMNWHVNTQSGKADDGTATDADLDVALALIMAAKQWGNDQYLTKAKKLIDWIKSHDMESDGRVKAGSNWNPGLNSSYVFPAAFQLFYDVTNDSFWKTAISTNLDHMSKCQNATTGLMPDWCSWSDHKATNAGQVSGGSNGYYDDATRTPWRMAWGYYWYGIKEAKAINDKILSWLDQSTFGNANLIWPGYSLTGTSPYNMFVTSTYAGGLGLAMASADNPGYYLETVYDVLANTAGKKSPTSAKGEAYYPATLNILYMLTMSGNLPNFNSMDGLTKYTKTSVRMPSMPEGTLQAVNSGISISGYTEWGAYADKFGVTKMYPDSGSSGIFLNGDGTAVAAIEFRIAPEPTYEAGVELQYPFAGIAVSLDKDNGYHDLSNVTKIRLTYKSQGIIRFAILDKQTIDNGDEGGEPGVYLHPTDDYVTLDIDMTSKNFGTAYDAFVDGKFVVPSWVTNILNRDDAMKAVRGFKFEPKMQKSGYGNIYLRMFELYDADGNLVKDYLDPNAVSIPEIALSGRDFGMAGNAIRYTGLNAGARLTVFDLNGNRIATMTLSGSGEIPLESIVHAKGAYIVRLTDKSFSKTLRIHK</sequence>
<dbReference type="Pfam" id="PF01270">
    <property type="entry name" value="Glyco_hydro_8"/>
    <property type="match status" value="1"/>
</dbReference>
<evidence type="ECO:0000313" key="4">
    <source>
        <dbReference type="EMBL" id="ADX05735.1"/>
    </source>
</evidence>
<dbReference type="GO" id="GO:0005975">
    <property type="term" value="P:carbohydrate metabolic process"/>
    <property type="evidence" value="ECO:0007669"/>
    <property type="project" value="InterPro"/>
</dbReference>
<dbReference type="GO" id="GO:0004553">
    <property type="term" value="F:hydrolase activity, hydrolyzing O-glycosyl compounds"/>
    <property type="evidence" value="ECO:0007669"/>
    <property type="project" value="InterPro"/>
</dbReference>
<evidence type="ECO:0000256" key="3">
    <source>
        <dbReference type="ARBA" id="ARBA00023295"/>
    </source>
</evidence>
<keyword evidence="2" id="KW-0378">Hydrolase</keyword>
<dbReference type="InterPro" id="IPR002037">
    <property type="entry name" value="Glyco_hydro_8"/>
</dbReference>
<accession>E9NSP0</accession>
<dbReference type="EMBL" id="HQ706068">
    <property type="protein sequence ID" value="ADX05735.1"/>
    <property type="molecule type" value="Genomic_DNA"/>
</dbReference>
<name>E9NSP0_9ZZZZ</name>
<comment type="similarity">
    <text evidence="1">Belongs to the glycosyl hydrolase 8 (cellulase D) family.</text>
</comment>
<dbReference type="PRINTS" id="PR00735">
    <property type="entry name" value="GLHYDRLASE8"/>
</dbReference>
<dbReference type="Gene3D" id="1.50.10.10">
    <property type="match status" value="1"/>
</dbReference>
<evidence type="ECO:0000256" key="1">
    <source>
        <dbReference type="ARBA" id="ARBA00009209"/>
    </source>
</evidence>